<gene>
    <name evidence="1" type="ORF">LG632_19145</name>
</gene>
<dbReference type="EMBL" id="JAJAUY010000077">
    <property type="protein sequence ID" value="MCB5181491.1"/>
    <property type="molecule type" value="Genomic_DNA"/>
</dbReference>
<name>A0ABS8BA36_9ACTN</name>
<keyword evidence="2" id="KW-1185">Reference proteome</keyword>
<organism evidence="1 2">
    <name type="scientific">Streptomyces antimicrobicus</name>
    <dbReference type="NCBI Taxonomy" id="2883108"/>
    <lineage>
        <taxon>Bacteria</taxon>
        <taxon>Bacillati</taxon>
        <taxon>Actinomycetota</taxon>
        <taxon>Actinomycetes</taxon>
        <taxon>Kitasatosporales</taxon>
        <taxon>Streptomycetaceae</taxon>
        <taxon>Streptomyces</taxon>
    </lineage>
</organism>
<evidence type="ECO:0000313" key="2">
    <source>
        <dbReference type="Proteomes" id="UP001199054"/>
    </source>
</evidence>
<proteinExistence type="predicted"/>
<dbReference type="Proteomes" id="UP001199054">
    <property type="component" value="Unassembled WGS sequence"/>
</dbReference>
<accession>A0ABS8BA36</accession>
<evidence type="ECO:0000313" key="1">
    <source>
        <dbReference type="EMBL" id="MCB5181491.1"/>
    </source>
</evidence>
<dbReference type="RefSeq" id="WP_226728575.1">
    <property type="nucleotide sequence ID" value="NZ_JAJAUY010000077.1"/>
</dbReference>
<comment type="caution">
    <text evidence="1">The sequence shown here is derived from an EMBL/GenBank/DDBJ whole genome shotgun (WGS) entry which is preliminary data.</text>
</comment>
<protein>
    <submittedName>
        <fullName evidence="1">Uncharacterized protein</fullName>
    </submittedName>
</protein>
<sequence>MAGTRTTIAEQFGRTAVGTAVPPEKRTVQPAVVGQVGAVEDQKAAGVEQTQDAAGQGAMTPVVHFVAPQTDNRAERLAICQSAILEADRWAQAETERISQQYLLMVGGAYELARTEELWREGGFDSFDAWGRALHGRSADYMNKVIRIRPVVSALASITRRQLQEYPLRPLVSVQRDHGDEAVRQCWKEAERAGNLTDRGFLHAAVKLGFKVRIEAEKRRSAPVIETAKLNITALRKLAGKDPAAALAACREVRRELDEVEAELAIKTQQDRPAASDD</sequence>
<reference evidence="1 2" key="1">
    <citation type="submission" date="2021-10" db="EMBL/GenBank/DDBJ databases">
        <title>Streptomyces sp. strain SMC 277, a novel streptomycete isolated from soil.</title>
        <authorList>
            <person name="Chanama M."/>
        </authorList>
    </citation>
    <scope>NUCLEOTIDE SEQUENCE [LARGE SCALE GENOMIC DNA]</scope>
    <source>
        <strain evidence="1 2">SMC 277</strain>
    </source>
</reference>